<dbReference type="EMBL" id="JAVCQK010000172">
    <property type="protein sequence ID" value="MFH7518972.1"/>
    <property type="molecule type" value="Genomic_DNA"/>
</dbReference>
<dbReference type="RefSeq" id="WP_395577765.1">
    <property type="nucleotide sequence ID" value="NZ_JAVCQK010000172.1"/>
</dbReference>
<feature type="region of interest" description="Disordered" evidence="1">
    <location>
        <begin position="18"/>
        <end position="45"/>
    </location>
</feature>
<sequence>VKQKKKIELLGTTIIMKQNDNRGKGGKLSNTHTGQKPGEGKKSKETALAVHGMKIVSMTALADALEGSSLASAVTW</sequence>
<proteinExistence type="predicted"/>
<feature type="non-terminal residue" evidence="2">
    <location>
        <position position="1"/>
    </location>
</feature>
<evidence type="ECO:0000256" key="1">
    <source>
        <dbReference type="SAM" id="MobiDB-lite"/>
    </source>
</evidence>
<protein>
    <submittedName>
        <fullName evidence="2">Uncharacterized protein</fullName>
    </submittedName>
</protein>
<organism evidence="2 3">
    <name type="scientific">Pseudomonas syringae pv. tagetis</name>
    <dbReference type="NCBI Taxonomy" id="129140"/>
    <lineage>
        <taxon>Bacteria</taxon>
        <taxon>Pseudomonadati</taxon>
        <taxon>Pseudomonadota</taxon>
        <taxon>Gammaproteobacteria</taxon>
        <taxon>Pseudomonadales</taxon>
        <taxon>Pseudomonadaceae</taxon>
        <taxon>Pseudomonas</taxon>
    </lineage>
</organism>
<name>A0ABW7NVP0_9PSED</name>
<reference evidence="2 3" key="1">
    <citation type="submission" date="2023-08" db="EMBL/GenBank/DDBJ databases">
        <title>Genomic and mutational analysis of Pseudomonas syringae pv. tagetis EB037 pathogenicity on sunflower.</title>
        <authorList>
            <person name="Maul J.E."/>
        </authorList>
    </citation>
    <scope>NUCLEOTIDE SEQUENCE [LARGE SCALE GENOMIC DNA]</scope>
    <source>
        <strain evidence="2 3">EB037_T1</strain>
    </source>
</reference>
<gene>
    <name evidence="2" type="ORF">RA271_28010</name>
</gene>
<evidence type="ECO:0000313" key="2">
    <source>
        <dbReference type="EMBL" id="MFH7518972.1"/>
    </source>
</evidence>
<evidence type="ECO:0000313" key="3">
    <source>
        <dbReference type="Proteomes" id="UP001610657"/>
    </source>
</evidence>
<dbReference type="Proteomes" id="UP001610657">
    <property type="component" value="Unassembled WGS sequence"/>
</dbReference>
<comment type="caution">
    <text evidence="2">The sequence shown here is derived from an EMBL/GenBank/DDBJ whole genome shotgun (WGS) entry which is preliminary data.</text>
</comment>
<accession>A0ABW7NVP0</accession>
<keyword evidence="3" id="KW-1185">Reference proteome</keyword>